<dbReference type="EMBL" id="MG018930">
    <property type="protein sequence ID" value="ATW58338.1"/>
    <property type="molecule type" value="Genomic_DNA"/>
</dbReference>
<evidence type="ECO:0000313" key="1">
    <source>
        <dbReference type="EMBL" id="ATW58338.1"/>
    </source>
</evidence>
<accession>A0A2H4P845</accession>
<dbReference type="Gene3D" id="3.30.40.220">
    <property type="match status" value="1"/>
</dbReference>
<name>A0A2H4P845_9CAUD</name>
<keyword evidence="2" id="KW-1185">Reference proteome</keyword>
<protein>
    <submittedName>
        <fullName evidence="1">Putative HNH endonuclease</fullName>
    </submittedName>
</protein>
<dbReference type="Proteomes" id="UP000241096">
    <property type="component" value="Segment"/>
</dbReference>
<keyword evidence="1" id="KW-0378">Hydrolase</keyword>
<dbReference type="GO" id="GO:0004519">
    <property type="term" value="F:endonuclease activity"/>
    <property type="evidence" value="ECO:0007669"/>
    <property type="project" value="UniProtKB-KW"/>
</dbReference>
<proteinExistence type="predicted"/>
<evidence type="ECO:0000313" key="2">
    <source>
        <dbReference type="Proteomes" id="UP000241096"/>
    </source>
</evidence>
<organism evidence="1 2">
    <name type="scientific">Pseudomonas phage ventosus</name>
    <dbReference type="NCBI Taxonomy" id="2048980"/>
    <lineage>
        <taxon>Viruses</taxon>
        <taxon>Duplodnaviria</taxon>
        <taxon>Heunggongvirae</taxon>
        <taxon>Uroviricota</taxon>
        <taxon>Caudoviricetes</taxon>
        <taxon>Vandenendeviridae</taxon>
        <taxon>Gorskivirinae</taxon>
        <taxon>Ventosusvirus</taxon>
        <taxon>Ventosusvirus ventosus</taxon>
    </lineage>
</organism>
<sequence>MECEQCSKEFAGNGRQKRFCQTECRLKWYAANSGKYVDKYKRDRPHLVMLKSARHRAAKAGVPFDLTAEDIVIPEHCPVFGVPLETASGAAKQNSPSLDKIIPELGYVKGNVQVISNLANVMKHDATPEQLIMFAEWVLKTQKEGE</sequence>
<reference evidence="1 2" key="1">
    <citation type="submission" date="2017-09" db="EMBL/GenBank/DDBJ databases">
        <authorList>
            <person name="Ehlers B."/>
            <person name="Leendertz F.H."/>
        </authorList>
    </citation>
    <scope>NUCLEOTIDE SEQUENCE [LARGE SCALE GENOMIC DNA]</scope>
</reference>
<gene>
    <name evidence="1" type="ORF">CNR37_00131</name>
</gene>
<keyword evidence="1" id="KW-0540">Nuclease</keyword>
<keyword evidence="1" id="KW-0255">Endonuclease</keyword>